<name>A0A409XHR5_PSICY</name>
<dbReference type="Gene3D" id="1.10.510.10">
    <property type="entry name" value="Transferase(Phosphotransferase) domain 1"/>
    <property type="match status" value="1"/>
</dbReference>
<dbReference type="InParanoid" id="A0A409XHR5"/>
<dbReference type="STRING" id="93625.A0A409XHR5"/>
<dbReference type="EMBL" id="NHYD01001657">
    <property type="protein sequence ID" value="PPQ90305.1"/>
    <property type="molecule type" value="Genomic_DNA"/>
</dbReference>
<evidence type="ECO:0000313" key="1">
    <source>
        <dbReference type="EMBL" id="PPQ90305.1"/>
    </source>
</evidence>
<proteinExistence type="predicted"/>
<accession>A0A409XHR5</accession>
<gene>
    <name evidence="1" type="ORF">CVT25_013274</name>
</gene>
<sequence length="650" mass="73030">MDGHGFEPAILDYSAWPPAFWSASAIAYHAGRSGPKWIADPTSKFSQSRVTATLVHHENEFTVQPLFPSSEPLRDELLELTIDITDNSQTLGAIRVGCDSLPYSQDTYQSRMNPLIQRKITGAPRSDTGENSYTQIVQPALESLAVLSAITFLQLWVKDGEENSSGFFDAAKILMSLYTFQTSRIDGVIPNHTILGLHEPTGSSTHQLLHDGELVVANIEQKGKGFVEYLYDHSCCLNHEVNTKDLFIDHIISGSKTLESVLESINHVRKQKFQGRWQSEVLHLLAQMRTQCVLSASGMSLFTSIYGFNRVSLVQDSELFVTNNVNPILQGADRGDIDSNLPFVKNMFFFLTAAIAKAYPQVVPPGQREGSYDKLFSPAMSRPRLSYRVSLVPSRLRMKFRKPWIQLWRVILSLPGPKLYLEVVSNFLVSFGGGSFERYDEGDEGGWLGIGKIPFELREDRDGRRVATSPSTGLVLKIFSNNEEFLAEQSIYMLLNRSGVRHIPHYFGAYQNEWMQVKALLISHQGRPIKDEDSFTLSEWWHLGTIVWNLHQAGIHHHDLKKSNIVRSTADDLSMIDFGLSSTANSCKSECCIDWVWLRHGTTCNDERGDDELDDEQEADASTKIFVMAVEPSENIDDGLADGNDEGENW</sequence>
<protein>
    <recommendedName>
        <fullName evidence="3">Protein kinase domain-containing protein</fullName>
    </recommendedName>
</protein>
<organism evidence="1 2">
    <name type="scientific">Psilocybe cyanescens</name>
    <dbReference type="NCBI Taxonomy" id="93625"/>
    <lineage>
        <taxon>Eukaryota</taxon>
        <taxon>Fungi</taxon>
        <taxon>Dikarya</taxon>
        <taxon>Basidiomycota</taxon>
        <taxon>Agaricomycotina</taxon>
        <taxon>Agaricomycetes</taxon>
        <taxon>Agaricomycetidae</taxon>
        <taxon>Agaricales</taxon>
        <taxon>Agaricineae</taxon>
        <taxon>Strophariaceae</taxon>
        <taxon>Psilocybe</taxon>
    </lineage>
</organism>
<dbReference type="Proteomes" id="UP000283269">
    <property type="component" value="Unassembled WGS sequence"/>
</dbReference>
<dbReference type="AlphaFoldDB" id="A0A409XHR5"/>
<reference evidence="1 2" key="1">
    <citation type="journal article" date="2018" name="Evol. Lett.">
        <title>Horizontal gene cluster transfer increased hallucinogenic mushroom diversity.</title>
        <authorList>
            <person name="Reynolds H.T."/>
            <person name="Vijayakumar V."/>
            <person name="Gluck-Thaler E."/>
            <person name="Korotkin H.B."/>
            <person name="Matheny P.B."/>
            <person name="Slot J.C."/>
        </authorList>
    </citation>
    <scope>NUCLEOTIDE SEQUENCE [LARGE SCALE GENOMIC DNA]</scope>
    <source>
        <strain evidence="1 2">2631</strain>
    </source>
</reference>
<comment type="caution">
    <text evidence="1">The sequence shown here is derived from an EMBL/GenBank/DDBJ whole genome shotgun (WGS) entry which is preliminary data.</text>
</comment>
<evidence type="ECO:0008006" key="3">
    <source>
        <dbReference type="Google" id="ProtNLM"/>
    </source>
</evidence>
<evidence type="ECO:0000313" key="2">
    <source>
        <dbReference type="Proteomes" id="UP000283269"/>
    </source>
</evidence>
<keyword evidence="2" id="KW-1185">Reference proteome</keyword>
<dbReference type="OrthoDB" id="2523927at2759"/>
<dbReference type="SUPFAM" id="SSF56112">
    <property type="entry name" value="Protein kinase-like (PK-like)"/>
    <property type="match status" value="1"/>
</dbReference>
<dbReference type="InterPro" id="IPR011009">
    <property type="entry name" value="Kinase-like_dom_sf"/>
</dbReference>